<dbReference type="Gene3D" id="1.10.468.10">
    <property type="entry name" value="Photosynthetic Reaction Center, subunit C, domain 2"/>
    <property type="match status" value="1"/>
</dbReference>
<dbReference type="GO" id="GO:0005506">
    <property type="term" value="F:iron ion binding"/>
    <property type="evidence" value="ECO:0007669"/>
    <property type="project" value="InterPro"/>
</dbReference>
<dbReference type="OrthoDB" id="951235at2"/>
<evidence type="ECO:0000313" key="11">
    <source>
        <dbReference type="Proteomes" id="UP000292424"/>
    </source>
</evidence>
<keyword evidence="8" id="KW-0408">Iron</keyword>
<keyword evidence="5" id="KW-0349">Heme</keyword>
<dbReference type="KEGG" id="arac:E0W69_004280"/>
<keyword evidence="9" id="KW-1133">Transmembrane helix</keyword>
<reference evidence="10 11" key="1">
    <citation type="submission" date="2019-09" db="EMBL/GenBank/DDBJ databases">
        <title>Complete genome sequence of Arachidicoccus sp. B3-10 isolated from apple orchard soil.</title>
        <authorList>
            <person name="Kim H.S."/>
            <person name="Han K.-I."/>
            <person name="Suh M.K."/>
            <person name="Lee K.C."/>
            <person name="Eom M.K."/>
            <person name="Kim J.-S."/>
            <person name="Kang S.W."/>
            <person name="Sin Y."/>
            <person name="Lee J.-S."/>
        </authorList>
    </citation>
    <scope>NUCLEOTIDE SEQUENCE [LARGE SCALE GENOMIC DNA]</scope>
    <source>
        <strain evidence="10 11">B3-10</strain>
    </source>
</reference>
<proteinExistence type="predicted"/>
<organism evidence="10 11">
    <name type="scientific">Rhizosphaericola mali</name>
    <dbReference type="NCBI Taxonomy" id="2545455"/>
    <lineage>
        <taxon>Bacteria</taxon>
        <taxon>Pseudomonadati</taxon>
        <taxon>Bacteroidota</taxon>
        <taxon>Chitinophagia</taxon>
        <taxon>Chitinophagales</taxon>
        <taxon>Chitinophagaceae</taxon>
        <taxon>Rhizosphaericola</taxon>
    </lineage>
</organism>
<dbReference type="InterPro" id="IPR036280">
    <property type="entry name" value="Multihaem_cyt_sf"/>
</dbReference>
<keyword evidence="9" id="KW-0812">Transmembrane</keyword>
<keyword evidence="3" id="KW-0813">Transport</keyword>
<dbReference type="EMBL" id="CP044016">
    <property type="protein sequence ID" value="QES87911.1"/>
    <property type="molecule type" value="Genomic_DNA"/>
</dbReference>
<keyword evidence="7" id="KW-0249">Electron transport</keyword>
<dbReference type="Pfam" id="PF02276">
    <property type="entry name" value="CytoC_RC"/>
    <property type="match status" value="1"/>
</dbReference>
<dbReference type="GO" id="GO:0009055">
    <property type="term" value="F:electron transfer activity"/>
    <property type="evidence" value="ECO:0007669"/>
    <property type="project" value="InterPro"/>
</dbReference>
<protein>
    <recommendedName>
        <fullName evidence="2">Photosynthetic reaction center cytochrome c subunit</fullName>
    </recommendedName>
</protein>
<dbReference type="GO" id="GO:0020037">
    <property type="term" value="F:heme binding"/>
    <property type="evidence" value="ECO:0007669"/>
    <property type="project" value="InterPro"/>
</dbReference>
<evidence type="ECO:0000256" key="2">
    <source>
        <dbReference type="ARBA" id="ARBA00015978"/>
    </source>
</evidence>
<feature type="transmembrane region" description="Helical" evidence="9">
    <location>
        <begin position="23"/>
        <end position="40"/>
    </location>
</feature>
<name>A0A5P2G8R1_9BACT</name>
<keyword evidence="4" id="KW-0602">Photosynthesis</keyword>
<evidence type="ECO:0000256" key="7">
    <source>
        <dbReference type="ARBA" id="ARBA00022982"/>
    </source>
</evidence>
<evidence type="ECO:0000313" key="10">
    <source>
        <dbReference type="EMBL" id="QES87911.1"/>
    </source>
</evidence>
<dbReference type="AlphaFoldDB" id="A0A5P2G8R1"/>
<evidence type="ECO:0000256" key="1">
    <source>
        <dbReference type="ARBA" id="ARBA00003196"/>
    </source>
</evidence>
<evidence type="ECO:0000256" key="9">
    <source>
        <dbReference type="SAM" id="Phobius"/>
    </source>
</evidence>
<keyword evidence="11" id="KW-1185">Reference proteome</keyword>
<sequence length="155" mass="17344">MTIGYIYIKIACMNNFIKNKRQTVLLGVFVFGLLVITASYKNATPPGFKNLKVLPTTISRDSLHDLMEGYSAALGVKCGYCHAKSSSDPKRLDFASDDVIQKTYARHMITMTQNINKNEFNFEKSNRPDTINIVTCGTCHRGNKDPEAFVAPEKD</sequence>
<evidence type="ECO:0000256" key="4">
    <source>
        <dbReference type="ARBA" id="ARBA00022531"/>
    </source>
</evidence>
<keyword evidence="6" id="KW-0479">Metal-binding</keyword>
<dbReference type="NCBIfam" id="NF033196">
    <property type="entry name" value="c_type_nonphoto"/>
    <property type="match status" value="1"/>
</dbReference>
<dbReference type="Proteomes" id="UP000292424">
    <property type="component" value="Chromosome"/>
</dbReference>
<gene>
    <name evidence="10" type="ORF">E0W69_004280</name>
</gene>
<dbReference type="InterPro" id="IPR023119">
    <property type="entry name" value="Multihaem_cyt_PRC_cyt_su-like"/>
</dbReference>
<evidence type="ECO:0000256" key="8">
    <source>
        <dbReference type="ARBA" id="ARBA00023004"/>
    </source>
</evidence>
<dbReference type="GO" id="GO:0019684">
    <property type="term" value="P:photosynthesis, light reaction"/>
    <property type="evidence" value="ECO:0007669"/>
    <property type="project" value="InterPro"/>
</dbReference>
<dbReference type="InterPro" id="IPR003158">
    <property type="entry name" value="Photosyn_RC_cyt_c-su"/>
</dbReference>
<evidence type="ECO:0000256" key="6">
    <source>
        <dbReference type="ARBA" id="ARBA00022723"/>
    </source>
</evidence>
<accession>A0A5P2G8R1</accession>
<evidence type="ECO:0000256" key="3">
    <source>
        <dbReference type="ARBA" id="ARBA00022448"/>
    </source>
</evidence>
<dbReference type="GO" id="GO:0030077">
    <property type="term" value="C:plasma membrane light-harvesting complex"/>
    <property type="evidence" value="ECO:0007669"/>
    <property type="project" value="InterPro"/>
</dbReference>
<evidence type="ECO:0000256" key="5">
    <source>
        <dbReference type="ARBA" id="ARBA00022617"/>
    </source>
</evidence>
<keyword evidence="9" id="KW-0472">Membrane</keyword>
<dbReference type="SUPFAM" id="SSF48695">
    <property type="entry name" value="Multiheme cytochromes"/>
    <property type="match status" value="1"/>
</dbReference>
<comment type="function">
    <text evidence="1">The reaction center of purple bacteria contains a tightly bound cytochrome molecule which re-reduces the photo oxidized primary electron donor.</text>
</comment>